<dbReference type="InterPro" id="IPR036663">
    <property type="entry name" value="Fumarylacetoacetase_C_sf"/>
</dbReference>
<reference evidence="2" key="1">
    <citation type="journal article" date="2014" name="Int. J. Syst. Evol. Microbiol.">
        <title>Complete genome sequence of Corynebacterium casei LMG S-19264T (=DSM 44701T), isolated from a smear-ripened cheese.</title>
        <authorList>
            <consortium name="US DOE Joint Genome Institute (JGI-PGF)"/>
            <person name="Walter F."/>
            <person name="Albersmeier A."/>
            <person name="Kalinowski J."/>
            <person name="Ruckert C."/>
        </authorList>
    </citation>
    <scope>NUCLEOTIDE SEQUENCE</scope>
    <source>
        <strain evidence="2">JCM 13583</strain>
    </source>
</reference>
<dbReference type="Gene3D" id="3.90.850.10">
    <property type="entry name" value="Fumarylacetoacetase-like, C-terminal domain"/>
    <property type="match status" value="1"/>
</dbReference>
<dbReference type="Pfam" id="PF01557">
    <property type="entry name" value="FAA_hydrolase"/>
    <property type="match status" value="1"/>
</dbReference>
<dbReference type="Proteomes" id="UP000632195">
    <property type="component" value="Unassembled WGS sequence"/>
</dbReference>
<sequence length="299" mass="33814">MRVGRVRSDDGVHAVVFRENSAVPISSVMDVEEGELQGYLVQFVMRNRERIEKAVQEEGQGIDYQSILSPIPRIPSIRDFYTFEEHVRKGRARRGLDMAPEWYEIPAFYYSGTSNIYPSGSAVKYPSYSQELDYEMEVGIVIGREGRDIQKGEAMDYVLGMVLMNDWSARDVQRKEMAIGLGPAKSKDFATSIGPYIVTMDEIVPRQAESAKFDITVKAYVNSTKYSEGNLKDMYWSFADMIAWASRDTTLRPGDILMSGTVATGCILELGPEKYGWIRRGDHVRIESDLLGTLENVVR</sequence>
<reference evidence="2" key="2">
    <citation type="submission" date="2022-09" db="EMBL/GenBank/DDBJ databases">
        <authorList>
            <person name="Sun Q."/>
            <person name="Ohkuma M."/>
        </authorList>
    </citation>
    <scope>NUCLEOTIDE SEQUENCE</scope>
    <source>
        <strain evidence="2">JCM 13583</strain>
    </source>
</reference>
<keyword evidence="3" id="KW-1185">Reference proteome</keyword>
<accession>A0AA37F9P3</accession>
<evidence type="ECO:0000259" key="1">
    <source>
        <dbReference type="Pfam" id="PF01557"/>
    </source>
</evidence>
<feature type="domain" description="Fumarylacetoacetase-like C-terminal" evidence="1">
    <location>
        <begin position="78"/>
        <end position="299"/>
    </location>
</feature>
<organism evidence="2 3">
    <name type="scientific">Thermogymnomonas acidicola</name>
    <dbReference type="NCBI Taxonomy" id="399579"/>
    <lineage>
        <taxon>Archaea</taxon>
        <taxon>Methanobacteriati</taxon>
        <taxon>Thermoplasmatota</taxon>
        <taxon>Thermoplasmata</taxon>
        <taxon>Thermoplasmatales</taxon>
        <taxon>Thermogymnomonas</taxon>
    </lineage>
</organism>
<evidence type="ECO:0000313" key="3">
    <source>
        <dbReference type="Proteomes" id="UP000632195"/>
    </source>
</evidence>
<dbReference type="AlphaFoldDB" id="A0AA37F9P3"/>
<comment type="caution">
    <text evidence="2">The sequence shown here is derived from an EMBL/GenBank/DDBJ whole genome shotgun (WGS) entry which is preliminary data.</text>
</comment>
<gene>
    <name evidence="2" type="ORF">GCM10007108_10780</name>
</gene>
<dbReference type="InterPro" id="IPR011234">
    <property type="entry name" value="Fumarylacetoacetase-like_C"/>
</dbReference>
<dbReference type="RefSeq" id="WP_188680948.1">
    <property type="nucleotide sequence ID" value="NZ_BMNY01000001.1"/>
</dbReference>
<dbReference type="EMBL" id="BMNY01000001">
    <property type="protein sequence ID" value="GGM74668.1"/>
    <property type="molecule type" value="Genomic_DNA"/>
</dbReference>
<name>A0AA37F9P3_9ARCH</name>
<dbReference type="GO" id="GO:0003824">
    <property type="term" value="F:catalytic activity"/>
    <property type="evidence" value="ECO:0007669"/>
    <property type="project" value="InterPro"/>
</dbReference>
<dbReference type="SUPFAM" id="SSF56529">
    <property type="entry name" value="FAH"/>
    <property type="match status" value="1"/>
</dbReference>
<dbReference type="PANTHER" id="PTHR43211">
    <property type="entry name" value="FUMARYLACETOACETATE HYDROLASE"/>
    <property type="match status" value="1"/>
</dbReference>
<dbReference type="PANTHER" id="PTHR43211:SF1">
    <property type="entry name" value="BLL6422 PROTEIN"/>
    <property type="match status" value="1"/>
</dbReference>
<proteinExistence type="predicted"/>
<protein>
    <submittedName>
        <fullName evidence="2">Fumarylacetoacetase</fullName>
    </submittedName>
</protein>
<evidence type="ECO:0000313" key="2">
    <source>
        <dbReference type="EMBL" id="GGM74668.1"/>
    </source>
</evidence>